<evidence type="ECO:0000313" key="1">
    <source>
        <dbReference type="EMBL" id="KAG1527555.1"/>
    </source>
</evidence>
<comment type="caution">
    <text evidence="1">The sequence shown here is derived from an EMBL/GenBank/DDBJ whole genome shotgun (WGS) entry which is preliminary data.</text>
</comment>
<dbReference type="Proteomes" id="UP000740926">
    <property type="component" value="Unassembled WGS sequence"/>
</dbReference>
<keyword evidence="2" id="KW-1185">Reference proteome</keyword>
<protein>
    <submittedName>
        <fullName evidence="1">Uncharacterized protein</fullName>
    </submittedName>
</protein>
<reference evidence="1 2" key="1">
    <citation type="journal article" date="2020" name="Microb. Genom.">
        <title>Genetic diversity of clinical and environmental Mucorales isolates obtained from an investigation of mucormycosis cases among solid organ transplant recipients.</title>
        <authorList>
            <person name="Nguyen M.H."/>
            <person name="Kaul D."/>
            <person name="Muto C."/>
            <person name="Cheng S.J."/>
            <person name="Richter R.A."/>
            <person name="Bruno V.M."/>
            <person name="Liu G."/>
            <person name="Beyhan S."/>
            <person name="Sundermann A.J."/>
            <person name="Mounaud S."/>
            <person name="Pasculle A.W."/>
            <person name="Nierman W.C."/>
            <person name="Driscoll E."/>
            <person name="Cumbie R."/>
            <person name="Clancy C.J."/>
            <person name="Dupont C.L."/>
        </authorList>
    </citation>
    <scope>NUCLEOTIDE SEQUENCE [LARGE SCALE GENOMIC DNA]</scope>
    <source>
        <strain evidence="1 2">GL24</strain>
    </source>
</reference>
<evidence type="ECO:0000313" key="2">
    <source>
        <dbReference type="Proteomes" id="UP000740926"/>
    </source>
</evidence>
<gene>
    <name evidence="1" type="ORF">G6F50_018308</name>
</gene>
<accession>A0A9P6XNM7</accession>
<name>A0A9P6XNM7_9FUNG</name>
<dbReference type="AlphaFoldDB" id="A0A9P6XNM7"/>
<proteinExistence type="predicted"/>
<organism evidence="1 2">
    <name type="scientific">Rhizopus delemar</name>
    <dbReference type="NCBI Taxonomy" id="936053"/>
    <lineage>
        <taxon>Eukaryota</taxon>
        <taxon>Fungi</taxon>
        <taxon>Fungi incertae sedis</taxon>
        <taxon>Mucoromycota</taxon>
        <taxon>Mucoromycotina</taxon>
        <taxon>Mucoromycetes</taxon>
        <taxon>Mucorales</taxon>
        <taxon>Mucorineae</taxon>
        <taxon>Rhizopodaceae</taxon>
        <taxon>Rhizopus</taxon>
    </lineage>
</organism>
<sequence>MPPEKGGRDCKPALQRVLRLPAGVASRGAGWHSVRVPWRAVRGGVREHIRPNAEAGFLQPRIARRPCSAASPCSLHGECP</sequence>
<dbReference type="EMBL" id="JAANIU010017062">
    <property type="protein sequence ID" value="KAG1527555.1"/>
    <property type="molecule type" value="Genomic_DNA"/>
</dbReference>